<dbReference type="InterPro" id="IPR032063">
    <property type="entry name" value="MavL-like"/>
</dbReference>
<dbReference type="Proteomes" id="UP001515480">
    <property type="component" value="Unassembled WGS sequence"/>
</dbReference>
<keyword evidence="2" id="KW-1185">Reference proteome</keyword>
<evidence type="ECO:0000313" key="1">
    <source>
        <dbReference type="EMBL" id="KAL1520189.1"/>
    </source>
</evidence>
<proteinExistence type="predicted"/>
<organism evidence="1 2">
    <name type="scientific">Prymnesium parvum</name>
    <name type="common">Toxic golden alga</name>
    <dbReference type="NCBI Taxonomy" id="97485"/>
    <lineage>
        <taxon>Eukaryota</taxon>
        <taxon>Haptista</taxon>
        <taxon>Haptophyta</taxon>
        <taxon>Prymnesiophyceae</taxon>
        <taxon>Prymnesiales</taxon>
        <taxon>Prymnesiaceae</taxon>
        <taxon>Prymnesium</taxon>
    </lineage>
</organism>
<sequence length="451" mass="49904">MVPEELAAAIAALPYRFPVKGKVEHLARVVRADEWERAMRGVYPLMHTHVPPLLSRFLEVKARLGSAVERAYYRGMTVEQLVTRLLTKRPLCFFEKKDVYLLRDGTRGMGGFDPIGTEEEEPPHVLAELQSYDEMALSALIGMSTPTHFINDGARHNRGAASAKCEPSGVFVGLVGARFERTGVMEWQHLIVTAEQNTAHNGYGPPPPGAPHDERRALLQAWAALYDKEYLPTFDEAHAALRAQDGRFMSLGRGRLLNIELYRRRLRLSIEPFLVDADERAAASARHAYVHAVGLGLGVWMVDAHQARLMVEVYAQILHERSLPHIAVLDFSWFPPECISCGGVHSGQCWPNTNLRILFSQRNPAAPLPPRPPPLPPYLLVAMYAWDGNSYPGNEYWLGMLDASGDPAAACCSTIDILQNPDLNPTRVHGAAARVMSLDAAISKPLAEACA</sequence>
<reference evidence="1 2" key="1">
    <citation type="journal article" date="2024" name="Science">
        <title>Giant polyketide synthase enzymes in the biosynthesis of giant marine polyether toxins.</title>
        <authorList>
            <person name="Fallon T.R."/>
            <person name="Shende V.V."/>
            <person name="Wierzbicki I.H."/>
            <person name="Pendleton A.L."/>
            <person name="Watervoot N.F."/>
            <person name="Auber R.P."/>
            <person name="Gonzalez D.J."/>
            <person name="Wisecaver J.H."/>
            <person name="Moore B.S."/>
        </authorList>
    </citation>
    <scope>NUCLEOTIDE SEQUENCE [LARGE SCALE GENOMIC DNA]</scope>
    <source>
        <strain evidence="1 2">12B1</strain>
    </source>
</reference>
<protein>
    <submittedName>
        <fullName evidence="1">Uncharacterized protein</fullName>
    </submittedName>
</protein>
<dbReference type="EMBL" id="JBGBPQ010000009">
    <property type="protein sequence ID" value="KAL1520189.1"/>
    <property type="molecule type" value="Genomic_DNA"/>
</dbReference>
<accession>A0AB34JF65</accession>
<name>A0AB34JF65_PRYPA</name>
<evidence type="ECO:0000313" key="2">
    <source>
        <dbReference type="Proteomes" id="UP001515480"/>
    </source>
</evidence>
<dbReference type="AlphaFoldDB" id="A0AB34JF65"/>
<comment type="caution">
    <text evidence="1">The sequence shown here is derived from an EMBL/GenBank/DDBJ whole genome shotgun (WGS) entry which is preliminary data.</text>
</comment>
<dbReference type="Pfam" id="PF16062">
    <property type="entry name" value="MavL-like"/>
    <property type="match status" value="1"/>
</dbReference>
<gene>
    <name evidence="1" type="ORF">AB1Y20_023659</name>
</gene>